<dbReference type="Proteomes" id="UP000237684">
    <property type="component" value="Unassembled WGS sequence"/>
</dbReference>
<comment type="caution">
    <text evidence="2">The sequence shown here is derived from an EMBL/GenBank/DDBJ whole genome shotgun (WGS) entry which is preliminary data.</text>
</comment>
<name>A0A2S8SWX6_9BACT</name>
<evidence type="ECO:0000313" key="2">
    <source>
        <dbReference type="EMBL" id="PQV65297.1"/>
    </source>
</evidence>
<accession>A0A2S8SWX6</accession>
<keyword evidence="1" id="KW-0472">Membrane</keyword>
<dbReference type="InParanoid" id="A0A2S8SWX6"/>
<dbReference type="AlphaFoldDB" id="A0A2S8SWX6"/>
<dbReference type="OrthoDB" id="288286at2"/>
<keyword evidence="3" id="KW-1185">Reference proteome</keyword>
<reference evidence="2 3" key="1">
    <citation type="journal article" date="2018" name="Syst. Appl. Microbiol.">
        <title>Abditibacterium utsteinense sp. nov., the first cultivated member of candidate phylum FBP, isolated from ice-free Antarctic soil samples.</title>
        <authorList>
            <person name="Tahon G."/>
            <person name="Tytgat B."/>
            <person name="Lebbe L."/>
            <person name="Carlier A."/>
            <person name="Willems A."/>
        </authorList>
    </citation>
    <scope>NUCLEOTIDE SEQUENCE [LARGE SCALE GENOMIC DNA]</scope>
    <source>
        <strain evidence="2 3">LMG 29911</strain>
    </source>
</reference>
<proteinExistence type="predicted"/>
<keyword evidence="1" id="KW-0812">Transmembrane</keyword>
<sequence>MEDILETIENLPSSVYYGGVFGSIFLSLGLFVTGRRLAAIFVGLWAPTILNLGLYNKLLRPSQEPGTPDIP</sequence>
<feature type="transmembrane region" description="Helical" evidence="1">
    <location>
        <begin position="37"/>
        <end position="55"/>
    </location>
</feature>
<protein>
    <submittedName>
        <fullName evidence="2">Uncharacterized protein</fullName>
    </submittedName>
</protein>
<feature type="transmembrane region" description="Helical" evidence="1">
    <location>
        <begin position="15"/>
        <end position="32"/>
    </location>
</feature>
<gene>
    <name evidence="2" type="ORF">B1R32_10135</name>
</gene>
<organism evidence="2 3">
    <name type="scientific">Abditibacterium utsteinense</name>
    <dbReference type="NCBI Taxonomy" id="1960156"/>
    <lineage>
        <taxon>Bacteria</taxon>
        <taxon>Pseudomonadati</taxon>
        <taxon>Abditibacteriota</taxon>
        <taxon>Abditibacteriia</taxon>
        <taxon>Abditibacteriales</taxon>
        <taxon>Abditibacteriaceae</taxon>
        <taxon>Abditibacterium</taxon>
    </lineage>
</organism>
<evidence type="ECO:0000313" key="3">
    <source>
        <dbReference type="Proteomes" id="UP000237684"/>
    </source>
</evidence>
<dbReference type="RefSeq" id="WP_105482047.1">
    <property type="nucleotide sequence ID" value="NZ_NIGF01000001.1"/>
</dbReference>
<keyword evidence="1" id="KW-1133">Transmembrane helix</keyword>
<evidence type="ECO:0000256" key="1">
    <source>
        <dbReference type="SAM" id="Phobius"/>
    </source>
</evidence>
<dbReference type="EMBL" id="NIGF01000001">
    <property type="protein sequence ID" value="PQV65297.1"/>
    <property type="molecule type" value="Genomic_DNA"/>
</dbReference>